<dbReference type="EMBL" id="JAWDJW010009008">
    <property type="protein sequence ID" value="KAK3059913.1"/>
    <property type="molecule type" value="Genomic_DNA"/>
</dbReference>
<name>A0ACC3D0Q3_9PEZI</name>
<gene>
    <name evidence="1" type="ORF">LTS18_009775</name>
</gene>
<keyword evidence="2" id="KW-1185">Reference proteome</keyword>
<organism evidence="1 2">
    <name type="scientific">Coniosporium uncinatum</name>
    <dbReference type="NCBI Taxonomy" id="93489"/>
    <lineage>
        <taxon>Eukaryota</taxon>
        <taxon>Fungi</taxon>
        <taxon>Dikarya</taxon>
        <taxon>Ascomycota</taxon>
        <taxon>Pezizomycotina</taxon>
        <taxon>Dothideomycetes</taxon>
        <taxon>Dothideomycetes incertae sedis</taxon>
        <taxon>Coniosporium</taxon>
    </lineage>
</organism>
<sequence>MVWPVVVKPTSSYYTSDGAGHIFNPDMLLDANIPGVDSYLTSGAKEEPVPIWVDIHGQLIPYMFVKTMVGIIQQCALFGVTSTKELRRAFKYALDIWELDVAVRYLVDLGALRKTGPSVGNAGGAADGFNNKDTAREQAFSFAAAEAWYVCLDRLYGIWSPTPANGHAPTTQVPRQKVKGASAITVREDEWRGGSAGAEVGESGAEGNSKGKRAKRTRKASRKKAESNTGLDGAFDEVGDIDVDDFDVDEDRVGDVGVGADGFGDADSEME</sequence>
<proteinExistence type="predicted"/>
<comment type="caution">
    <text evidence="1">The sequence shown here is derived from an EMBL/GenBank/DDBJ whole genome shotgun (WGS) entry which is preliminary data.</text>
</comment>
<protein>
    <submittedName>
        <fullName evidence="1">Uncharacterized protein</fullName>
    </submittedName>
</protein>
<evidence type="ECO:0000313" key="1">
    <source>
        <dbReference type="EMBL" id="KAK3059913.1"/>
    </source>
</evidence>
<accession>A0ACC3D0Q3</accession>
<evidence type="ECO:0000313" key="2">
    <source>
        <dbReference type="Proteomes" id="UP001186974"/>
    </source>
</evidence>
<reference evidence="1" key="1">
    <citation type="submission" date="2024-09" db="EMBL/GenBank/DDBJ databases">
        <title>Black Yeasts Isolated from many extreme environments.</title>
        <authorList>
            <person name="Coleine C."/>
            <person name="Stajich J.E."/>
            <person name="Selbmann L."/>
        </authorList>
    </citation>
    <scope>NUCLEOTIDE SEQUENCE</scope>
    <source>
        <strain evidence="1">CCFEE 5737</strain>
    </source>
</reference>
<dbReference type="Proteomes" id="UP001186974">
    <property type="component" value="Unassembled WGS sequence"/>
</dbReference>